<comment type="caution">
    <text evidence="1">The sequence shown here is derived from an EMBL/GenBank/DDBJ whole genome shotgun (WGS) entry which is preliminary data.</text>
</comment>
<gene>
    <name evidence="1" type="ORF">A9309_04960</name>
</gene>
<reference evidence="1 2" key="1">
    <citation type="submission" date="2016-06" db="EMBL/GenBank/DDBJ databases">
        <title>Draft genome of Moraxella lacunata CCUG 57757A.</title>
        <authorList>
            <person name="Salva-Serra F."/>
            <person name="Engstrom-Jakobsson H."/>
            <person name="Thorell K."/>
            <person name="Gonzales-Siles L."/>
            <person name="Karlsson R."/>
            <person name="Boulund F."/>
            <person name="Engstrand L."/>
            <person name="Kristiansson E."/>
            <person name="Moore E."/>
        </authorList>
    </citation>
    <scope>NUCLEOTIDE SEQUENCE [LARGE SCALE GENOMIC DNA]</scope>
    <source>
        <strain evidence="1 2">CCUG 57757A</strain>
    </source>
</reference>
<protein>
    <recommendedName>
        <fullName evidence="3">SMI1 / KNR4 family</fullName>
    </recommendedName>
</protein>
<dbReference type="AlphaFoldDB" id="A0A1B8Q495"/>
<evidence type="ECO:0000313" key="2">
    <source>
        <dbReference type="Proteomes" id="UP000092607"/>
    </source>
</evidence>
<dbReference type="Proteomes" id="UP000092607">
    <property type="component" value="Unassembled WGS sequence"/>
</dbReference>
<proteinExistence type="predicted"/>
<dbReference type="InterPro" id="IPR037883">
    <property type="entry name" value="Knr4/Smi1-like_sf"/>
</dbReference>
<dbReference type="SUPFAM" id="SSF160631">
    <property type="entry name" value="SMI1/KNR4-like"/>
    <property type="match status" value="1"/>
</dbReference>
<accession>A0A1B8Q495</accession>
<evidence type="ECO:0008006" key="3">
    <source>
        <dbReference type="Google" id="ProtNLM"/>
    </source>
</evidence>
<sequence>MMIDILDKLSDDKKQQLIKKPKACFGFDENYQYFVCHYRQVEIICDVVIYDYEQAINHNRYFEKEYAHFAKELWLFADNCCGDEWFLHKTTKQVLFYDHEQGEYSSFDDFVKFDVDFGQFMHLIMALREFQLNEHAIKNPQDYFNKHILPLNPIFFDNYPYEIY</sequence>
<evidence type="ECO:0000313" key="1">
    <source>
        <dbReference type="EMBL" id="OBX64238.1"/>
    </source>
</evidence>
<organism evidence="1 2">
    <name type="scientific">Moraxella lacunata</name>
    <dbReference type="NCBI Taxonomy" id="477"/>
    <lineage>
        <taxon>Bacteria</taxon>
        <taxon>Pseudomonadati</taxon>
        <taxon>Pseudomonadota</taxon>
        <taxon>Gammaproteobacteria</taxon>
        <taxon>Moraxellales</taxon>
        <taxon>Moraxellaceae</taxon>
        <taxon>Moraxella</taxon>
    </lineage>
</organism>
<name>A0A1B8Q495_MORLA</name>
<dbReference type="EMBL" id="LZMS01000044">
    <property type="protein sequence ID" value="OBX64238.1"/>
    <property type="molecule type" value="Genomic_DNA"/>
</dbReference>